<dbReference type="AlphaFoldDB" id="A0A949TYU5"/>
<dbReference type="PROSITE" id="PS51257">
    <property type="entry name" value="PROKAR_LIPOPROTEIN"/>
    <property type="match status" value="1"/>
</dbReference>
<proteinExistence type="predicted"/>
<organism evidence="2 3">
    <name type="scientific">Clostridium thailandense</name>
    <dbReference type="NCBI Taxonomy" id="2794346"/>
    <lineage>
        <taxon>Bacteria</taxon>
        <taxon>Bacillati</taxon>
        <taxon>Bacillota</taxon>
        <taxon>Clostridia</taxon>
        <taxon>Eubacteriales</taxon>
        <taxon>Clostridiaceae</taxon>
        <taxon>Clostridium</taxon>
    </lineage>
</organism>
<gene>
    <name evidence="2" type="ORF">I6U48_24990</name>
</gene>
<keyword evidence="3" id="KW-1185">Reference proteome</keyword>
<feature type="signal peptide" evidence="1">
    <location>
        <begin position="1"/>
        <end position="24"/>
    </location>
</feature>
<sequence>MKKNKIFNVIVLLALIFTLFTGCGSDPVAEDLTNYINNQMPAVTKLQKSYATALSSINESTDTQTMISKLKKEILPNSEKLIEEAKKVVPKTEEVKTLHNKYIEAMTKQNSGFAKMLEGLEKANNETVNSSSKITEEGNTEYTAYINELKDLGKKHGVEIK</sequence>
<evidence type="ECO:0000313" key="2">
    <source>
        <dbReference type="EMBL" id="MBV7276146.1"/>
    </source>
</evidence>
<accession>A0A949TYU5</accession>
<evidence type="ECO:0008006" key="4">
    <source>
        <dbReference type="Google" id="ProtNLM"/>
    </source>
</evidence>
<reference evidence="2" key="1">
    <citation type="submission" date="2020-12" db="EMBL/GenBank/DDBJ databases">
        <title>Clostridium thailandense sp. nov., a novel acetogenic bacterium isolated from peat land soil in Thailand.</title>
        <authorList>
            <person name="Chaikitkaew S."/>
            <person name="Birkeland N.K."/>
        </authorList>
    </citation>
    <scope>NUCLEOTIDE SEQUENCE</scope>
    <source>
        <strain evidence="2">PL3</strain>
    </source>
</reference>
<feature type="chain" id="PRO_5038548541" description="Lipoprotein" evidence="1">
    <location>
        <begin position="25"/>
        <end position="161"/>
    </location>
</feature>
<comment type="caution">
    <text evidence="2">The sequence shown here is derived from an EMBL/GenBank/DDBJ whole genome shotgun (WGS) entry which is preliminary data.</text>
</comment>
<dbReference type="RefSeq" id="WP_218323191.1">
    <property type="nucleotide sequence ID" value="NZ_JAEEGC010000159.1"/>
</dbReference>
<evidence type="ECO:0000256" key="1">
    <source>
        <dbReference type="SAM" id="SignalP"/>
    </source>
</evidence>
<dbReference type="EMBL" id="JAEEGC010000159">
    <property type="protein sequence ID" value="MBV7276146.1"/>
    <property type="molecule type" value="Genomic_DNA"/>
</dbReference>
<dbReference type="Proteomes" id="UP000694308">
    <property type="component" value="Unassembled WGS sequence"/>
</dbReference>
<keyword evidence="1" id="KW-0732">Signal</keyword>
<name>A0A949TYU5_9CLOT</name>
<protein>
    <recommendedName>
        <fullName evidence="4">Lipoprotein</fullName>
    </recommendedName>
</protein>
<evidence type="ECO:0000313" key="3">
    <source>
        <dbReference type="Proteomes" id="UP000694308"/>
    </source>
</evidence>